<evidence type="ECO:0000313" key="1">
    <source>
        <dbReference type="EMBL" id="CCG43657.1"/>
    </source>
</evidence>
<name>I0JHN9_HALH3</name>
<gene>
    <name evidence="1" type="ordered locus">HBHAL_1280</name>
</gene>
<dbReference type="EMBL" id="HE717023">
    <property type="protein sequence ID" value="CCG43657.1"/>
    <property type="molecule type" value="Genomic_DNA"/>
</dbReference>
<evidence type="ECO:0000313" key="2">
    <source>
        <dbReference type="Proteomes" id="UP000007397"/>
    </source>
</evidence>
<protein>
    <submittedName>
        <fullName evidence="1">Uncharacterized protein</fullName>
    </submittedName>
</protein>
<reference evidence="1 2" key="1">
    <citation type="journal article" date="2013" name="Environ. Microbiol.">
        <title>Chloride and organic osmolytes: a hybrid strategy to cope with elevated salinities by the moderately halophilic, chloride-dependent bacterium Halobacillus halophilus.</title>
        <authorList>
            <person name="Saum S.H."/>
            <person name="Pfeiffer F."/>
            <person name="Palm P."/>
            <person name="Rampp M."/>
            <person name="Schuster S.C."/>
            <person name="Muller V."/>
            <person name="Oesterhelt D."/>
        </authorList>
    </citation>
    <scope>NUCLEOTIDE SEQUENCE [LARGE SCALE GENOMIC DNA]</scope>
    <source>
        <strain evidence="2">ATCC 35676 / DSM 2266 / JCM 20832 / KCTC 3685 / LMG 17431 / NBRC 102448 / NCIMB 2269</strain>
    </source>
</reference>
<dbReference type="STRING" id="866895.HBHAL_1280"/>
<dbReference type="AlphaFoldDB" id="I0JHN9"/>
<keyword evidence="2" id="KW-1185">Reference proteome</keyword>
<dbReference type="Proteomes" id="UP000007397">
    <property type="component" value="Chromosome"/>
</dbReference>
<accession>I0JHN9</accession>
<dbReference type="KEGG" id="hhd:HBHAL_1280"/>
<sequence>MGSRLLIEIEKSALMNQINFIETEASVSAFSFFQGQGFK</sequence>
<organism evidence="1 2">
    <name type="scientific">Halobacillus halophilus (strain ATCC 35676 / DSM 2266 / JCM 20832 / KCTC 3685 / LMG 17431 / NBRC 102448 / NCIMB 2269)</name>
    <name type="common">Sporosarcina halophila</name>
    <dbReference type="NCBI Taxonomy" id="866895"/>
    <lineage>
        <taxon>Bacteria</taxon>
        <taxon>Bacillati</taxon>
        <taxon>Bacillota</taxon>
        <taxon>Bacilli</taxon>
        <taxon>Bacillales</taxon>
        <taxon>Bacillaceae</taxon>
        <taxon>Halobacillus</taxon>
    </lineage>
</organism>
<proteinExistence type="predicted"/>
<dbReference type="HOGENOM" id="CLU_3310669_0_0_9"/>